<reference evidence="15 16" key="1">
    <citation type="submission" date="2023-10" db="EMBL/GenBank/DDBJ databases">
        <title>Veillonella sp. nov., isolated from a pig farm feces dump.</title>
        <authorList>
            <person name="Chang Y.-H."/>
        </authorList>
    </citation>
    <scope>NUCLEOTIDE SEQUENCE [LARGE SCALE GENOMIC DNA]</scope>
    <source>
        <strain evidence="15 16">YH-vei2233</strain>
    </source>
</reference>
<dbReference type="Pfam" id="PF13395">
    <property type="entry name" value="HNH_4"/>
    <property type="match status" value="1"/>
</dbReference>
<organism evidence="15 16">
    <name type="scientific">Veillonella absiana</name>
    <dbReference type="NCBI Taxonomy" id="3079305"/>
    <lineage>
        <taxon>Bacteria</taxon>
        <taxon>Bacillati</taxon>
        <taxon>Bacillota</taxon>
        <taxon>Negativicutes</taxon>
        <taxon>Veillonellales</taxon>
        <taxon>Veillonellaceae</taxon>
        <taxon>Veillonella</taxon>
    </lineage>
</organism>
<dbReference type="InterPro" id="IPR003615">
    <property type="entry name" value="HNH_nuc"/>
</dbReference>
<dbReference type="Pfam" id="PF16592">
    <property type="entry name" value="Cas9_REC"/>
    <property type="match status" value="1"/>
</dbReference>
<comment type="domain">
    <text evidence="13">Has 2 endonuclease domains. The discontinuous RuvC-like domain cleaves the target DNA noncomplementary to crRNA while the HNH nuclease domain cleaves the target DNA complementary to crRNA.</text>
</comment>
<evidence type="ECO:0000256" key="1">
    <source>
        <dbReference type="ARBA" id="ARBA00001946"/>
    </source>
</evidence>
<comment type="caution">
    <text evidence="13">Lacks conserved residue(s) required for the propagation of feature annotation.</text>
</comment>
<evidence type="ECO:0000259" key="14">
    <source>
        <dbReference type="PROSITE" id="PS51749"/>
    </source>
</evidence>
<comment type="subunit">
    <text evidence="12 13">Monomer. Binds crRNA and tracrRNA.</text>
</comment>
<dbReference type="InterPro" id="IPR033114">
    <property type="entry name" value="HNH_CAS9"/>
</dbReference>
<evidence type="ECO:0000256" key="5">
    <source>
        <dbReference type="ARBA" id="ARBA00022759"/>
    </source>
</evidence>
<dbReference type="InterPro" id="IPR028629">
    <property type="entry name" value="Cas9"/>
</dbReference>
<dbReference type="GO" id="GO:0004519">
    <property type="term" value="F:endonuclease activity"/>
    <property type="evidence" value="ECO:0007669"/>
    <property type="project" value="UniProtKB-KW"/>
</dbReference>
<dbReference type="EC" id="3.1.-.-" evidence="13"/>
<dbReference type="HAMAP" id="MF_01480">
    <property type="entry name" value="Cas9"/>
    <property type="match status" value="1"/>
</dbReference>
<comment type="function">
    <text evidence="13">CRISPR (clustered regularly interspaced short palindromic repeat) is an adaptive immune system that provides protection against mobile genetic elements (viruses, transposable elements and conjugative plasmids). CRISPR clusters contain spacers, sequences complementary to antecedent mobile elements, and target invading nucleic acids. CRISPR clusters are transcribed and processed into CRISPR RNA (crRNA). In type II CRISPR systems correct processing of pre-crRNA requires a trans-encoded small RNA (tracrRNA), endogenous ribonuclease 3 (rnc) and this protein. The tracrRNA serves as a guide for ribonuclease 3-aided processing of pre-crRNA. Subsequently Cas9/crRNA/tracrRNA endonucleolytically cleaves linear or circular dsDNA target complementary to the spacer; Cas9 is inactive in the absence of the 2 guide RNAs (gRNA). Cas9 recognizes the protospacer adjacent motif (PAM) in the CRISPR repeat sequences to help distinguish self versus nonself, as targets within the bacterial CRISPR locus do not have PAMs. PAM recognition is also required for catalytic activity.</text>
</comment>
<dbReference type="Pfam" id="PF16595">
    <property type="entry name" value="Cas9_PI"/>
    <property type="match status" value="1"/>
</dbReference>
<dbReference type="Gene3D" id="1.10.30.50">
    <property type="match status" value="1"/>
</dbReference>
<evidence type="ECO:0000256" key="2">
    <source>
        <dbReference type="ARBA" id="ARBA00005244"/>
    </source>
</evidence>
<keyword evidence="3 13" id="KW-0540">Nuclease</keyword>
<dbReference type="Gene3D" id="3.30.420.10">
    <property type="entry name" value="Ribonuclease H-like superfamily/Ribonuclease H"/>
    <property type="match status" value="1"/>
</dbReference>
<dbReference type="Pfam" id="PF16593">
    <property type="entry name" value="Cas9-BH"/>
    <property type="match status" value="1"/>
</dbReference>
<dbReference type="RefSeq" id="WP_317329188.1">
    <property type="nucleotide sequence ID" value="NZ_JAWJZA010000009.1"/>
</dbReference>
<keyword evidence="7" id="KW-0460">Magnesium</keyword>
<evidence type="ECO:0000256" key="4">
    <source>
        <dbReference type="ARBA" id="ARBA00022723"/>
    </source>
</evidence>
<dbReference type="Pfam" id="PF22702">
    <property type="entry name" value="Cas9_RuvC"/>
    <property type="match status" value="1"/>
</dbReference>
<dbReference type="EMBL" id="JAWJZB010000001">
    <property type="protein sequence ID" value="MDV5087322.1"/>
    <property type="molecule type" value="Genomic_DNA"/>
</dbReference>
<comment type="caution">
    <text evidence="15">The sequence shown here is derived from an EMBL/GenBank/DDBJ whole genome shotgun (WGS) entry which is preliminary data.</text>
</comment>
<keyword evidence="6 13" id="KW-0378">Hydrolase</keyword>
<keyword evidence="9 13" id="KW-0051">Antiviral defense</keyword>
<keyword evidence="16" id="KW-1185">Reference proteome</keyword>
<protein>
    <recommendedName>
        <fullName evidence="13">CRISPR-associated endonuclease Cas9</fullName>
        <ecNumber evidence="13">3.1.-.-</ecNumber>
    </recommendedName>
</protein>
<evidence type="ECO:0000313" key="15">
    <source>
        <dbReference type="EMBL" id="MDV5087322.1"/>
    </source>
</evidence>
<keyword evidence="10 13" id="KW-0238">DNA-binding</keyword>
<comment type="similarity">
    <text evidence="13">Belongs to the CRISPR-associated Cas9 family.</text>
</comment>
<keyword evidence="5 13" id="KW-0255">Endonuclease</keyword>
<evidence type="ECO:0000256" key="6">
    <source>
        <dbReference type="ARBA" id="ARBA00022801"/>
    </source>
</evidence>
<feature type="active site" description="Proton acceptor for HNH nuclease domain" evidence="13">
    <location>
        <position position="859"/>
    </location>
</feature>
<dbReference type="InterPro" id="IPR036397">
    <property type="entry name" value="RNaseH_sf"/>
</dbReference>
<evidence type="ECO:0000256" key="11">
    <source>
        <dbReference type="ARBA" id="ARBA00023211"/>
    </source>
</evidence>
<accession>A0ABU3Z5Y7</accession>
<dbReference type="PROSITE" id="PS51749">
    <property type="entry name" value="HNH_CAS9"/>
    <property type="match status" value="1"/>
</dbReference>
<keyword evidence="4" id="KW-0479">Metal-binding</keyword>
<evidence type="ECO:0000313" key="16">
    <source>
        <dbReference type="Proteomes" id="UP001272515"/>
    </source>
</evidence>
<evidence type="ECO:0000256" key="10">
    <source>
        <dbReference type="ARBA" id="ARBA00023125"/>
    </source>
</evidence>
<evidence type="ECO:0000256" key="8">
    <source>
        <dbReference type="ARBA" id="ARBA00022884"/>
    </source>
</evidence>
<evidence type="ECO:0000256" key="13">
    <source>
        <dbReference type="HAMAP-Rule" id="MF_01480"/>
    </source>
</evidence>
<evidence type="ECO:0000256" key="3">
    <source>
        <dbReference type="ARBA" id="ARBA00022722"/>
    </source>
</evidence>
<evidence type="ECO:0000256" key="12">
    <source>
        <dbReference type="ARBA" id="ARBA00046380"/>
    </source>
</evidence>
<dbReference type="Proteomes" id="UP001272515">
    <property type="component" value="Unassembled WGS sequence"/>
</dbReference>
<evidence type="ECO:0000256" key="9">
    <source>
        <dbReference type="ARBA" id="ARBA00023118"/>
    </source>
</evidence>
<evidence type="ECO:0000256" key="7">
    <source>
        <dbReference type="ARBA" id="ARBA00022842"/>
    </source>
</evidence>
<dbReference type="NCBIfam" id="TIGR01865">
    <property type="entry name" value="cas_Csn1"/>
    <property type="match status" value="1"/>
</dbReference>
<keyword evidence="8 13" id="KW-0694">RNA-binding</keyword>
<comment type="similarity">
    <text evidence="2">Belongs to the CRISPR-associated protein Cas9 family. Subtype II-A subfamily.</text>
</comment>
<dbReference type="InterPro" id="IPR032240">
    <property type="entry name" value="Cas9_REC"/>
</dbReference>
<feature type="active site" description="For RuvC-like nuclease domain" evidence="13">
    <location>
        <position position="18"/>
    </location>
</feature>
<comment type="cofactor">
    <cofactor evidence="1">
        <name>Mg(2+)</name>
        <dbReference type="ChEBI" id="CHEBI:18420"/>
    </cofactor>
</comment>
<dbReference type="InterPro" id="IPR055228">
    <property type="entry name" value="Cas9_RuvC"/>
</dbReference>
<gene>
    <name evidence="13 15" type="primary">cas9</name>
    <name evidence="15" type="ORF">RVY80_00415</name>
</gene>
<dbReference type="InterPro" id="IPR032239">
    <property type="entry name" value="Cas9-BH"/>
</dbReference>
<dbReference type="InterPro" id="IPR032237">
    <property type="entry name" value="Cas9_PI"/>
</dbReference>
<keyword evidence="11" id="KW-0464">Manganese</keyword>
<feature type="domain" description="HNH Cas9-type" evidence="14">
    <location>
        <begin position="782"/>
        <end position="939"/>
    </location>
</feature>
<sequence>MENVLVGGKASEYFMGLDIGTNSVGWAVTNPQYELLKCKGHKMWGSRLFEEGRTAVERRTFRSARRRLARRKARLNLLEELFAEEIAKVDATFFLRLKESKYHFEDKTTGQKDVLFADSTYTDQNFYETYPTIYHLRNTLMTKGTKDIRELFLALHHIMKYRGNFLYEGQSFNANSAINEVLRSALSQLELLPTTEKFSVESLVEILLDMSKTKSDRSKAFVEFYTSDTKIKKRATAFSKLVLGLKANLVDLLCKEGEEHDSDKNYLELEFAGKDFSEVQPEYANAWGEKIEILDNCKSIYDAILLSNIVKDGKTLSQSKIEIYEQHKDELVELKGLLKSNRKVYNRVLKADEKGLNNYVKYIKQGKEDKTSCSKADFYKFLKSELSNLPDSPMKAEILRKIDIEQYLPLQRITDNGVIPYQLHFNELTAILIKAEENFAFLRNVSDGLTVSDKIKAMFQFRIPYYIGPLNTSHADKGHAWAVRKAPGKIYPWNLSEKIDEAASAEKFIRKMTNKCTYLVGEDVLPKESLLYSYFMLLNEINNIRYDNQPLSYEVKLAFINTIFKNKNGHKRVTKKLIKEFLKSEGLITGAGEISGIDADIKADLKSYRDMERILGSGFDADMAETIILWVTLFGESKKMLVNKLRDTYGDKLSDNQIKSIKRLKYKDWGRLSKEFLLNLEGIEKSEDSQDDMPVSIMYRLEYTTENLMQLLSAKYSYLEAIEEFNKDRMAPVGSDTYALVEELAVSPGVKRSVWQALKLVKEVTQLRGSVPSKIFVEVARTNRAEKTRKASRKTRFLELYKAIKNESREWKTEIEQFSENQFRSKKLFLYYTQMGRCMYSGDLISLDELFTDAYDIDHIFPRSMTKDDSFDNTVLVKAKLNRDKSDVYPIYDNIRAKMAPIWKMLLDHDLISKRKYERLIRHTELTADELSSFIARQIVETNQSVKATTQLLKRIYPDTEIVYVKAENVSDFRQDNDFVKVRSLNNHHHAKDAYLNIVVGNEYSEKFTKNPYNFIQKNGSRRVYNLAKMFDNDILVKRANGKEVLIWNKERDMSIITKMMSSNDVRVTRKLVEQKGALYDATVYKAGVAKPESYVAMQPNDSKLGDVTKYGGYTKIKNAYFVIYSGMNNKGSRDVYMMPIPLNVSNRLNDDVSIQKYVTVNTDKLSDIKILCKKICINSLVKIDGFYYYVGGKTNDRFCIDAAIQVALSDKSTKYIKSVEKFVQLQSENGNLAPNDQIISYDKNLEIFIELINKFNSNIYKHMRGNKYEDLRATGLDNFKKLDLTEQCKQVMQVLNFLTQLKSTFDLKPLGIKASRATQGFKLSSVDEFVVINESVTGLFKNEIPIIGG</sequence>
<name>A0ABU3Z5Y7_9FIRM</name>
<proteinExistence type="inferred from homology"/>